<evidence type="ECO:0000313" key="2">
    <source>
        <dbReference type="Proteomes" id="UP001055879"/>
    </source>
</evidence>
<reference evidence="1 2" key="2">
    <citation type="journal article" date="2022" name="Mol. Ecol. Resour.">
        <title>The genomes of chicory, endive, great burdock and yacon provide insights into Asteraceae paleo-polyploidization history and plant inulin production.</title>
        <authorList>
            <person name="Fan W."/>
            <person name="Wang S."/>
            <person name="Wang H."/>
            <person name="Wang A."/>
            <person name="Jiang F."/>
            <person name="Liu H."/>
            <person name="Zhao H."/>
            <person name="Xu D."/>
            <person name="Zhang Y."/>
        </authorList>
    </citation>
    <scope>NUCLEOTIDE SEQUENCE [LARGE SCALE GENOMIC DNA]</scope>
    <source>
        <strain evidence="2">cv. Niubang</strain>
    </source>
</reference>
<protein>
    <submittedName>
        <fullName evidence="1">Uncharacterized protein</fullName>
    </submittedName>
</protein>
<reference evidence="2" key="1">
    <citation type="journal article" date="2022" name="Mol. Ecol. Resour.">
        <title>The genomes of chicory, endive, great burdock and yacon provide insights into Asteraceae palaeo-polyploidization history and plant inulin production.</title>
        <authorList>
            <person name="Fan W."/>
            <person name="Wang S."/>
            <person name="Wang H."/>
            <person name="Wang A."/>
            <person name="Jiang F."/>
            <person name="Liu H."/>
            <person name="Zhao H."/>
            <person name="Xu D."/>
            <person name="Zhang Y."/>
        </authorList>
    </citation>
    <scope>NUCLEOTIDE SEQUENCE [LARGE SCALE GENOMIC DNA]</scope>
    <source>
        <strain evidence="2">cv. Niubang</strain>
    </source>
</reference>
<organism evidence="1 2">
    <name type="scientific">Arctium lappa</name>
    <name type="common">Greater burdock</name>
    <name type="synonym">Lappa major</name>
    <dbReference type="NCBI Taxonomy" id="4217"/>
    <lineage>
        <taxon>Eukaryota</taxon>
        <taxon>Viridiplantae</taxon>
        <taxon>Streptophyta</taxon>
        <taxon>Embryophyta</taxon>
        <taxon>Tracheophyta</taxon>
        <taxon>Spermatophyta</taxon>
        <taxon>Magnoliopsida</taxon>
        <taxon>eudicotyledons</taxon>
        <taxon>Gunneridae</taxon>
        <taxon>Pentapetalae</taxon>
        <taxon>asterids</taxon>
        <taxon>campanulids</taxon>
        <taxon>Asterales</taxon>
        <taxon>Asteraceae</taxon>
        <taxon>Carduoideae</taxon>
        <taxon>Cardueae</taxon>
        <taxon>Arctiinae</taxon>
        <taxon>Arctium</taxon>
    </lineage>
</organism>
<sequence>MRGATLAFHDQDRSHTYGVRDRPPQLRIDRKGLRLNRFFYLCFAIIAPPHPKAHCPPRRAPLSNPSRMIQGYPDRLREASTGNNSGGFGIPP</sequence>
<comment type="caution">
    <text evidence="1">The sequence shown here is derived from an EMBL/GenBank/DDBJ whole genome shotgun (WGS) entry which is preliminary data.</text>
</comment>
<evidence type="ECO:0000313" key="1">
    <source>
        <dbReference type="EMBL" id="KAI3696980.1"/>
    </source>
</evidence>
<proteinExistence type="predicted"/>
<accession>A0ACB8ZH47</accession>
<keyword evidence="2" id="KW-1185">Reference proteome</keyword>
<dbReference type="Proteomes" id="UP001055879">
    <property type="component" value="Linkage Group LG10"/>
</dbReference>
<dbReference type="EMBL" id="CM042056">
    <property type="protein sequence ID" value="KAI3696980.1"/>
    <property type="molecule type" value="Genomic_DNA"/>
</dbReference>
<name>A0ACB8ZH47_ARCLA</name>
<gene>
    <name evidence="1" type="ORF">L6452_29653</name>
</gene>